<comment type="catalytic activity">
    <reaction evidence="6 8">
        <text>alpha-D-glucosamine 1-phosphate = D-glucosamine 6-phosphate</text>
        <dbReference type="Rhea" id="RHEA:23424"/>
        <dbReference type="ChEBI" id="CHEBI:58516"/>
        <dbReference type="ChEBI" id="CHEBI:58725"/>
        <dbReference type="EC" id="5.4.2.10"/>
    </reaction>
</comment>
<evidence type="ECO:0000256" key="3">
    <source>
        <dbReference type="ARBA" id="ARBA00022723"/>
    </source>
</evidence>
<feature type="modified residue" description="Phosphoserine" evidence="6">
    <location>
        <position position="102"/>
    </location>
</feature>
<dbReference type="EMBL" id="JAROCY010000008">
    <property type="protein sequence ID" value="MDF8333549.1"/>
    <property type="molecule type" value="Genomic_DNA"/>
</dbReference>
<dbReference type="InterPro" id="IPR005844">
    <property type="entry name" value="A-D-PHexomutase_a/b/a-I"/>
</dbReference>
<dbReference type="HAMAP" id="MF_01554_B">
    <property type="entry name" value="GlmM_B"/>
    <property type="match status" value="1"/>
</dbReference>
<keyword evidence="5 6" id="KW-0413">Isomerase</keyword>
<dbReference type="Pfam" id="PF00408">
    <property type="entry name" value="PGM_PMM_IV"/>
    <property type="match status" value="1"/>
</dbReference>
<dbReference type="InterPro" id="IPR050060">
    <property type="entry name" value="Phosphoglucosamine_mutase"/>
</dbReference>
<dbReference type="InterPro" id="IPR006352">
    <property type="entry name" value="GlmM_bact"/>
</dbReference>
<evidence type="ECO:0000259" key="9">
    <source>
        <dbReference type="Pfam" id="PF00408"/>
    </source>
</evidence>
<dbReference type="InterPro" id="IPR036900">
    <property type="entry name" value="A-D-PHexomutase_C_sf"/>
</dbReference>
<dbReference type="PANTHER" id="PTHR42946">
    <property type="entry name" value="PHOSPHOHEXOSE MUTASE"/>
    <property type="match status" value="1"/>
</dbReference>
<dbReference type="InterPro" id="IPR005841">
    <property type="entry name" value="Alpha-D-phosphohexomutase_SF"/>
</dbReference>
<evidence type="ECO:0000259" key="12">
    <source>
        <dbReference type="Pfam" id="PF02880"/>
    </source>
</evidence>
<feature type="binding site" evidence="6">
    <location>
        <position position="243"/>
    </location>
    <ligand>
        <name>Mg(2+)</name>
        <dbReference type="ChEBI" id="CHEBI:18420"/>
    </ligand>
</feature>
<organism evidence="13 14">
    <name type="scientific">Novosphingobium cyanobacteriorum</name>
    <dbReference type="NCBI Taxonomy" id="3024215"/>
    <lineage>
        <taxon>Bacteria</taxon>
        <taxon>Pseudomonadati</taxon>
        <taxon>Pseudomonadota</taxon>
        <taxon>Alphaproteobacteria</taxon>
        <taxon>Sphingomonadales</taxon>
        <taxon>Sphingomonadaceae</taxon>
        <taxon>Novosphingobium</taxon>
    </lineage>
</organism>
<reference evidence="13 14" key="1">
    <citation type="submission" date="2023-03" db="EMBL/GenBank/DDBJ databases">
        <title>Novosphingobium cyanobacteriorum sp. nov., isolated from a eutrophic reservoir during the Microcystis bloom period.</title>
        <authorList>
            <person name="Kang M."/>
            <person name="Le V."/>
            <person name="Ko S.-R."/>
            <person name="Lee S.-A."/>
            <person name="Ahn C.-Y."/>
        </authorList>
    </citation>
    <scope>NUCLEOTIDE SEQUENCE [LARGE SCALE GENOMIC DNA]</scope>
    <source>
        <strain evidence="13 14">HBC54</strain>
    </source>
</reference>
<evidence type="ECO:0000259" key="11">
    <source>
        <dbReference type="Pfam" id="PF02879"/>
    </source>
</evidence>
<comment type="similarity">
    <text evidence="1 6 7">Belongs to the phosphohexose mutase family.</text>
</comment>
<evidence type="ECO:0000256" key="1">
    <source>
        <dbReference type="ARBA" id="ARBA00010231"/>
    </source>
</evidence>
<comment type="caution">
    <text evidence="13">The sequence shown here is derived from an EMBL/GenBank/DDBJ whole genome shotgun (WGS) entry which is preliminary data.</text>
</comment>
<dbReference type="PRINTS" id="PR00509">
    <property type="entry name" value="PGMPMM"/>
</dbReference>
<dbReference type="InterPro" id="IPR005845">
    <property type="entry name" value="A-D-PHexomutase_a/b/a-II"/>
</dbReference>
<dbReference type="Pfam" id="PF02879">
    <property type="entry name" value="PGM_PMM_II"/>
    <property type="match status" value="1"/>
</dbReference>
<dbReference type="SUPFAM" id="SSF55957">
    <property type="entry name" value="Phosphoglucomutase, C-terminal domain"/>
    <property type="match status" value="1"/>
</dbReference>
<dbReference type="Gene3D" id="3.30.310.50">
    <property type="entry name" value="Alpha-D-phosphohexomutase, C-terminal domain"/>
    <property type="match status" value="1"/>
</dbReference>
<keyword evidence="2 6" id="KW-0597">Phosphoprotein</keyword>
<keyword evidence="14" id="KW-1185">Reference proteome</keyword>
<feature type="active site" description="Phosphoserine intermediate" evidence="6">
    <location>
        <position position="102"/>
    </location>
</feature>
<dbReference type="PANTHER" id="PTHR42946:SF1">
    <property type="entry name" value="PHOSPHOGLUCOMUTASE (ALPHA-D-GLUCOSE-1,6-BISPHOSPHATE-DEPENDENT)"/>
    <property type="match status" value="1"/>
</dbReference>
<dbReference type="NCBIfam" id="TIGR01455">
    <property type="entry name" value="glmM"/>
    <property type="match status" value="1"/>
</dbReference>
<feature type="domain" description="Alpha-D-phosphohexomutase alpha/beta/alpha" evidence="10">
    <location>
        <begin position="4"/>
        <end position="136"/>
    </location>
</feature>
<protein>
    <recommendedName>
        <fullName evidence="6 8">Phosphoglucosamine mutase</fullName>
        <ecNumber evidence="6 8">5.4.2.10</ecNumber>
    </recommendedName>
</protein>
<feature type="binding site" evidence="6">
    <location>
        <position position="245"/>
    </location>
    <ligand>
        <name>Mg(2+)</name>
        <dbReference type="ChEBI" id="CHEBI:18420"/>
    </ligand>
</feature>
<evidence type="ECO:0000313" key="13">
    <source>
        <dbReference type="EMBL" id="MDF8333549.1"/>
    </source>
</evidence>
<dbReference type="InterPro" id="IPR005846">
    <property type="entry name" value="A-D-PHexomutase_a/b/a-III"/>
</dbReference>
<evidence type="ECO:0000256" key="2">
    <source>
        <dbReference type="ARBA" id="ARBA00022553"/>
    </source>
</evidence>
<evidence type="ECO:0000256" key="7">
    <source>
        <dbReference type="RuleBase" id="RU004326"/>
    </source>
</evidence>
<dbReference type="InterPro" id="IPR005843">
    <property type="entry name" value="A-D-PHexomutase_C"/>
</dbReference>
<feature type="binding site" evidence="6">
    <location>
        <position position="241"/>
    </location>
    <ligand>
        <name>Mg(2+)</name>
        <dbReference type="ChEBI" id="CHEBI:18420"/>
    </ligand>
</feature>
<evidence type="ECO:0000256" key="6">
    <source>
        <dbReference type="HAMAP-Rule" id="MF_01554"/>
    </source>
</evidence>
<dbReference type="RefSeq" id="WP_277277353.1">
    <property type="nucleotide sequence ID" value="NZ_JAROCY010000008.1"/>
</dbReference>
<dbReference type="PROSITE" id="PS00710">
    <property type="entry name" value="PGM_PMM"/>
    <property type="match status" value="1"/>
</dbReference>
<feature type="domain" description="Alpha-D-phosphohexomutase alpha/beta/alpha" evidence="12">
    <location>
        <begin position="258"/>
        <end position="367"/>
    </location>
</feature>
<sequence>MARKFFGTDGIRGRTNVGVMTAATAMKVGQAAGTYFLRGQHRHRVVIGKDTRLSGYMLENAMTAGFTSVGMDVVLLGPMPTPAVALLTREMRADVGVMISASHNPYEDNGIKLFGPDGFKLSDEDELAIEAMLGEELELAASEDVGRARRIDDARGRYIHAVKASLPHNVRLDGLRIVVDCANGAAYHVAPSALWELGAEVIAIGVEPNGKNINAGVGSTHLDAIKAKVREVRADIGLALDGDADRLIVVDEKGQTVDGDQIMALIGSQLAARGELRGGGVVATVMSNLGLERFLETQGLALVRTAVGDRHVLEKMREGGFNVGGEQSGHMILTDHGTTGDGTVAALQVLAALIASGKPASETLHLFDPVPQLLKNVRFSGGKPLEAESVKAVIAQVEAQLQGRGRLVIRPSGTEPVIRVMAEADDAAEVEDVVDRICEAVRKAAA</sequence>
<evidence type="ECO:0000256" key="5">
    <source>
        <dbReference type="ARBA" id="ARBA00023235"/>
    </source>
</evidence>
<comment type="PTM">
    <text evidence="6">Activated by phosphorylation.</text>
</comment>
<dbReference type="CDD" id="cd05802">
    <property type="entry name" value="GlmM"/>
    <property type="match status" value="1"/>
</dbReference>
<feature type="domain" description="Alpha-D-phosphohexomutase C-terminal" evidence="9">
    <location>
        <begin position="374"/>
        <end position="439"/>
    </location>
</feature>
<dbReference type="Gene3D" id="3.40.120.10">
    <property type="entry name" value="Alpha-D-Glucose-1,6-Bisphosphate, subunit A, domain 3"/>
    <property type="match status" value="3"/>
</dbReference>
<keyword evidence="4 6" id="KW-0460">Magnesium</keyword>
<dbReference type="InterPro" id="IPR016066">
    <property type="entry name" value="A-D-PHexomutase_CS"/>
</dbReference>
<keyword evidence="3 6" id="KW-0479">Metal-binding</keyword>
<accession>A0ABT6CHZ5</accession>
<comment type="cofactor">
    <cofactor evidence="6">
        <name>Mg(2+)</name>
        <dbReference type="ChEBI" id="CHEBI:18420"/>
    </cofactor>
    <text evidence="6">Binds 1 Mg(2+) ion per subunit.</text>
</comment>
<feature type="domain" description="Alpha-D-phosphohexomutase alpha/beta/alpha" evidence="11">
    <location>
        <begin position="157"/>
        <end position="254"/>
    </location>
</feature>
<comment type="function">
    <text evidence="6 8">Catalyzes the conversion of glucosamine-6-phosphate to glucosamine-1-phosphate.</text>
</comment>
<feature type="binding site" description="via phosphate group" evidence="6">
    <location>
        <position position="102"/>
    </location>
    <ligand>
        <name>Mg(2+)</name>
        <dbReference type="ChEBI" id="CHEBI:18420"/>
    </ligand>
</feature>
<dbReference type="SUPFAM" id="SSF53738">
    <property type="entry name" value="Phosphoglucomutase, first 3 domains"/>
    <property type="match status" value="3"/>
</dbReference>
<gene>
    <name evidence="6 13" type="primary">glmM</name>
    <name evidence="13" type="ORF">POM99_10080</name>
</gene>
<dbReference type="Proteomes" id="UP001222770">
    <property type="component" value="Unassembled WGS sequence"/>
</dbReference>
<dbReference type="Pfam" id="PF02878">
    <property type="entry name" value="PGM_PMM_I"/>
    <property type="match status" value="1"/>
</dbReference>
<dbReference type="EC" id="5.4.2.10" evidence="6 8"/>
<evidence type="ECO:0000259" key="10">
    <source>
        <dbReference type="Pfam" id="PF02878"/>
    </source>
</evidence>
<dbReference type="GO" id="GO:0008966">
    <property type="term" value="F:phosphoglucosamine mutase activity"/>
    <property type="evidence" value="ECO:0007669"/>
    <property type="project" value="UniProtKB-EC"/>
</dbReference>
<proteinExistence type="inferred from homology"/>
<dbReference type="NCBIfam" id="NF008139">
    <property type="entry name" value="PRK10887.1"/>
    <property type="match status" value="1"/>
</dbReference>
<dbReference type="Pfam" id="PF02880">
    <property type="entry name" value="PGM_PMM_III"/>
    <property type="match status" value="1"/>
</dbReference>
<name>A0ABT6CHZ5_9SPHN</name>
<dbReference type="InterPro" id="IPR016055">
    <property type="entry name" value="A-D-PHexomutase_a/b/a-I/II/III"/>
</dbReference>
<evidence type="ECO:0000256" key="8">
    <source>
        <dbReference type="RuleBase" id="RU004327"/>
    </source>
</evidence>
<evidence type="ECO:0000313" key="14">
    <source>
        <dbReference type="Proteomes" id="UP001222770"/>
    </source>
</evidence>
<evidence type="ECO:0000256" key="4">
    <source>
        <dbReference type="ARBA" id="ARBA00022842"/>
    </source>
</evidence>